<dbReference type="EMBL" id="CP120371">
    <property type="protein sequence ID" value="WEX84631.1"/>
    <property type="molecule type" value="Genomic_DNA"/>
</dbReference>
<accession>A0ABY8D169</accession>
<evidence type="ECO:0000313" key="3">
    <source>
        <dbReference type="Proteomes" id="UP001235547"/>
    </source>
</evidence>
<dbReference type="Proteomes" id="UP001235547">
    <property type="component" value="Chromosome 1"/>
</dbReference>
<gene>
    <name evidence="2" type="ORF">PYH38_003529</name>
</gene>
<keyword evidence="3" id="KW-1185">Reference proteome</keyword>
<organism evidence="2 3">
    <name type="scientific">Sinorhizobium numidicum</name>
    <dbReference type="NCBI Taxonomy" id="680248"/>
    <lineage>
        <taxon>Bacteria</taxon>
        <taxon>Pseudomonadati</taxon>
        <taxon>Pseudomonadota</taxon>
        <taxon>Alphaproteobacteria</taxon>
        <taxon>Hyphomicrobiales</taxon>
        <taxon>Rhizobiaceae</taxon>
        <taxon>Sinorhizobium/Ensifer group</taxon>
        <taxon>Sinorhizobium</taxon>
    </lineage>
</organism>
<proteinExistence type="predicted"/>
<name>A0ABY8D169_9HYPH</name>
<protein>
    <submittedName>
        <fullName evidence="2">Uncharacterized protein</fullName>
    </submittedName>
</protein>
<feature type="region of interest" description="Disordered" evidence="1">
    <location>
        <begin position="1"/>
        <end position="35"/>
    </location>
</feature>
<sequence length="66" mass="7254">MAKKHPIQKEFVPGRGYTKADWDEVSDSPEATPEQLAQARPFAEVFPDLAASIKRARGGKQDEGAK</sequence>
<reference evidence="2 3" key="1">
    <citation type="submission" date="2023-03" db="EMBL/GenBank/DDBJ databases">
        <authorList>
            <person name="Kaur S."/>
            <person name="Espinosa-Saiz D."/>
            <person name="Velazquez E."/>
            <person name="Menendez E."/>
            <person name="diCenzo G.C."/>
        </authorList>
    </citation>
    <scope>NUCLEOTIDE SEQUENCE [LARGE SCALE GENOMIC DNA]</scope>
    <source>
        <strain evidence="2 3">LMG 27395</strain>
    </source>
</reference>
<dbReference type="RefSeq" id="WP_280735550.1">
    <property type="nucleotide sequence ID" value="NZ_CP120368.1"/>
</dbReference>
<evidence type="ECO:0000256" key="1">
    <source>
        <dbReference type="SAM" id="MobiDB-lite"/>
    </source>
</evidence>
<evidence type="ECO:0000313" key="2">
    <source>
        <dbReference type="EMBL" id="WEX84631.1"/>
    </source>
</evidence>